<dbReference type="PANTHER" id="PTHR21255:SF7">
    <property type="entry name" value="DYNEIN LIGHT CHAIN TCTEX-TYPE PROTEIN 2B"/>
    <property type="match status" value="1"/>
</dbReference>
<feature type="compositionally biased region" description="Polar residues" evidence="2">
    <location>
        <begin position="20"/>
        <end position="29"/>
    </location>
</feature>
<dbReference type="GO" id="GO:0005868">
    <property type="term" value="C:cytoplasmic dynein complex"/>
    <property type="evidence" value="ECO:0007669"/>
    <property type="project" value="TreeGrafter"/>
</dbReference>
<reference evidence="3" key="1">
    <citation type="journal article" date="2019" name="bioRxiv">
        <title>The Genome of the Zebra Mussel, Dreissena polymorpha: A Resource for Invasive Species Research.</title>
        <authorList>
            <person name="McCartney M.A."/>
            <person name="Auch B."/>
            <person name="Kono T."/>
            <person name="Mallez S."/>
            <person name="Zhang Y."/>
            <person name="Obille A."/>
            <person name="Becker A."/>
            <person name="Abrahante J.E."/>
            <person name="Garbe J."/>
            <person name="Badalamenti J.P."/>
            <person name="Herman A."/>
            <person name="Mangelson H."/>
            <person name="Liachko I."/>
            <person name="Sullivan S."/>
            <person name="Sone E.D."/>
            <person name="Koren S."/>
            <person name="Silverstein K.A.T."/>
            <person name="Beckman K.B."/>
            <person name="Gohl D.M."/>
        </authorList>
    </citation>
    <scope>NUCLEOTIDE SEQUENCE</scope>
    <source>
        <strain evidence="3">Duluth1</strain>
        <tissue evidence="3">Whole animal</tissue>
    </source>
</reference>
<dbReference type="InterPro" id="IPR038586">
    <property type="entry name" value="Tctex-1-like_sf"/>
</dbReference>
<comment type="similarity">
    <text evidence="1">Belongs to the dynein light chain Tctex-type family.</text>
</comment>
<gene>
    <name evidence="3" type="ORF">DPMN_030420</name>
</gene>
<comment type="caution">
    <text evidence="3">The sequence shown here is derived from an EMBL/GenBank/DDBJ whole genome shotgun (WGS) entry which is preliminary data.</text>
</comment>
<evidence type="ECO:0000256" key="1">
    <source>
        <dbReference type="ARBA" id="ARBA00005361"/>
    </source>
</evidence>
<dbReference type="EMBL" id="JAIWYP010000002">
    <property type="protein sequence ID" value="KAH3867294.1"/>
    <property type="molecule type" value="Genomic_DNA"/>
</dbReference>
<dbReference type="Gene3D" id="3.30.1140.40">
    <property type="entry name" value="Tctex-1"/>
    <property type="match status" value="1"/>
</dbReference>
<protein>
    <recommendedName>
        <fullName evidence="5">Tctex1 domain-containing protein 2</fullName>
    </recommendedName>
</protein>
<keyword evidence="4" id="KW-1185">Reference proteome</keyword>
<evidence type="ECO:0000313" key="3">
    <source>
        <dbReference type="EMBL" id="KAH3867294.1"/>
    </source>
</evidence>
<dbReference type="AlphaFoldDB" id="A0A9D4M0V0"/>
<dbReference type="InterPro" id="IPR005334">
    <property type="entry name" value="Tctex-1-like"/>
</dbReference>
<feature type="region of interest" description="Disordered" evidence="2">
    <location>
        <begin position="1"/>
        <end position="52"/>
    </location>
</feature>
<dbReference type="Proteomes" id="UP000828390">
    <property type="component" value="Unassembled WGS sequence"/>
</dbReference>
<accession>A0A9D4M0V0</accession>
<dbReference type="GO" id="GO:0045505">
    <property type="term" value="F:dynein intermediate chain binding"/>
    <property type="evidence" value="ECO:0007669"/>
    <property type="project" value="TreeGrafter"/>
</dbReference>
<feature type="region of interest" description="Disordered" evidence="2">
    <location>
        <begin position="75"/>
        <end position="102"/>
    </location>
</feature>
<evidence type="ECO:0008006" key="5">
    <source>
        <dbReference type="Google" id="ProtNLM"/>
    </source>
</evidence>
<name>A0A9D4M0V0_DREPO</name>
<dbReference type="Pfam" id="PF03645">
    <property type="entry name" value="Tctex-1"/>
    <property type="match status" value="1"/>
</dbReference>
<dbReference type="GO" id="GO:0007018">
    <property type="term" value="P:microtubule-based movement"/>
    <property type="evidence" value="ECO:0007669"/>
    <property type="project" value="TreeGrafter"/>
</dbReference>
<sequence length="211" mass="23606">MILNRIRQASIGQDDAVSVGKQSVSMTSQEEPKISVGNQQQPKQTSKPMLGQAGRAPSLLGLLAAKRFTQNMKTKYSRTGSTYGSTAPTNSIQMTKEPSYRMEPKTKFNPDVVYDVIKSVVDQKMHGFKYHPKFSANISKLLSDDVKEQVKKLKYDRYKIVVIVHIGEKKGQGMMVASRCVLDKELDDFATYTMETPALYCSVSVFGTYNE</sequence>
<proteinExistence type="inferred from homology"/>
<reference evidence="3" key="2">
    <citation type="submission" date="2020-11" db="EMBL/GenBank/DDBJ databases">
        <authorList>
            <person name="McCartney M.A."/>
            <person name="Auch B."/>
            <person name="Kono T."/>
            <person name="Mallez S."/>
            <person name="Becker A."/>
            <person name="Gohl D.M."/>
            <person name="Silverstein K.A.T."/>
            <person name="Koren S."/>
            <person name="Bechman K.B."/>
            <person name="Herman A."/>
            <person name="Abrahante J.E."/>
            <person name="Garbe J."/>
        </authorList>
    </citation>
    <scope>NUCLEOTIDE SEQUENCE</scope>
    <source>
        <strain evidence="3">Duluth1</strain>
        <tissue evidence="3">Whole animal</tissue>
    </source>
</reference>
<dbReference type="CDD" id="cd21451">
    <property type="entry name" value="DLC-like_TCTEX1D"/>
    <property type="match status" value="1"/>
</dbReference>
<organism evidence="3 4">
    <name type="scientific">Dreissena polymorpha</name>
    <name type="common">Zebra mussel</name>
    <name type="synonym">Mytilus polymorpha</name>
    <dbReference type="NCBI Taxonomy" id="45954"/>
    <lineage>
        <taxon>Eukaryota</taxon>
        <taxon>Metazoa</taxon>
        <taxon>Spiralia</taxon>
        <taxon>Lophotrochozoa</taxon>
        <taxon>Mollusca</taxon>
        <taxon>Bivalvia</taxon>
        <taxon>Autobranchia</taxon>
        <taxon>Heteroconchia</taxon>
        <taxon>Euheterodonta</taxon>
        <taxon>Imparidentia</taxon>
        <taxon>Neoheterodontei</taxon>
        <taxon>Myida</taxon>
        <taxon>Dreissenoidea</taxon>
        <taxon>Dreissenidae</taxon>
        <taxon>Dreissena</taxon>
    </lineage>
</organism>
<feature type="compositionally biased region" description="Polar residues" evidence="2">
    <location>
        <begin position="75"/>
        <end position="96"/>
    </location>
</feature>
<evidence type="ECO:0000256" key="2">
    <source>
        <dbReference type="SAM" id="MobiDB-lite"/>
    </source>
</evidence>
<dbReference type="GO" id="GO:0005737">
    <property type="term" value="C:cytoplasm"/>
    <property type="evidence" value="ECO:0007669"/>
    <property type="project" value="TreeGrafter"/>
</dbReference>
<feature type="compositionally biased region" description="Polar residues" evidence="2">
    <location>
        <begin position="36"/>
        <end position="47"/>
    </location>
</feature>
<dbReference type="PANTHER" id="PTHR21255">
    <property type="entry name" value="T-COMPLEX-ASSOCIATED-TESTIS-EXPRESSED 1/ DYNEIN LIGHT CHAIN"/>
    <property type="match status" value="1"/>
</dbReference>
<evidence type="ECO:0000313" key="4">
    <source>
        <dbReference type="Proteomes" id="UP000828390"/>
    </source>
</evidence>